<keyword evidence="3" id="KW-1185">Reference proteome</keyword>
<name>A0A9K3DUU1_HELAN</name>
<protein>
    <submittedName>
        <fullName evidence="2">Uncharacterized protein</fullName>
    </submittedName>
</protein>
<feature type="region of interest" description="Disordered" evidence="1">
    <location>
        <begin position="80"/>
        <end position="120"/>
    </location>
</feature>
<feature type="compositionally biased region" description="Gly residues" evidence="1">
    <location>
        <begin position="80"/>
        <end position="89"/>
    </location>
</feature>
<organism evidence="2 3">
    <name type="scientific">Helianthus annuus</name>
    <name type="common">Common sunflower</name>
    <dbReference type="NCBI Taxonomy" id="4232"/>
    <lineage>
        <taxon>Eukaryota</taxon>
        <taxon>Viridiplantae</taxon>
        <taxon>Streptophyta</taxon>
        <taxon>Embryophyta</taxon>
        <taxon>Tracheophyta</taxon>
        <taxon>Spermatophyta</taxon>
        <taxon>Magnoliopsida</taxon>
        <taxon>eudicotyledons</taxon>
        <taxon>Gunneridae</taxon>
        <taxon>Pentapetalae</taxon>
        <taxon>asterids</taxon>
        <taxon>campanulids</taxon>
        <taxon>Asterales</taxon>
        <taxon>Asteraceae</taxon>
        <taxon>Asteroideae</taxon>
        <taxon>Heliantheae alliance</taxon>
        <taxon>Heliantheae</taxon>
        <taxon>Helianthus</taxon>
    </lineage>
</organism>
<gene>
    <name evidence="2" type="ORF">HanXRQr2_Chr16g0758761</name>
</gene>
<comment type="caution">
    <text evidence="2">The sequence shown here is derived from an EMBL/GenBank/DDBJ whole genome shotgun (WGS) entry which is preliminary data.</text>
</comment>
<feature type="compositionally biased region" description="Basic and acidic residues" evidence="1">
    <location>
        <begin position="94"/>
        <end position="114"/>
    </location>
</feature>
<feature type="compositionally biased region" description="Basic and acidic residues" evidence="1">
    <location>
        <begin position="18"/>
        <end position="32"/>
    </location>
</feature>
<evidence type="ECO:0000256" key="1">
    <source>
        <dbReference type="SAM" id="MobiDB-lite"/>
    </source>
</evidence>
<evidence type="ECO:0000313" key="3">
    <source>
        <dbReference type="Proteomes" id="UP000215914"/>
    </source>
</evidence>
<evidence type="ECO:0000313" key="2">
    <source>
        <dbReference type="EMBL" id="KAF5760892.1"/>
    </source>
</evidence>
<dbReference type="AlphaFoldDB" id="A0A9K3DUU1"/>
<accession>A0A9K3DUU1</accession>
<dbReference type="EMBL" id="MNCJ02000331">
    <property type="protein sequence ID" value="KAF5760892.1"/>
    <property type="molecule type" value="Genomic_DNA"/>
</dbReference>
<dbReference type="Gramene" id="mRNA:HanXRQr2_Chr16g0758761">
    <property type="protein sequence ID" value="mRNA:HanXRQr2_Chr16g0758761"/>
    <property type="gene ID" value="HanXRQr2_Chr16g0758761"/>
</dbReference>
<reference evidence="2" key="2">
    <citation type="submission" date="2020-06" db="EMBL/GenBank/DDBJ databases">
        <title>Helianthus annuus Genome sequencing and assembly Release 2.</title>
        <authorList>
            <person name="Gouzy J."/>
            <person name="Langlade N."/>
            <person name="Munos S."/>
        </authorList>
    </citation>
    <scope>NUCLEOTIDE SEQUENCE</scope>
    <source>
        <tissue evidence="2">Leaves</tissue>
    </source>
</reference>
<reference evidence="2" key="1">
    <citation type="journal article" date="2017" name="Nature">
        <title>The sunflower genome provides insights into oil metabolism, flowering and Asterid evolution.</title>
        <authorList>
            <person name="Badouin H."/>
            <person name="Gouzy J."/>
            <person name="Grassa C.J."/>
            <person name="Murat F."/>
            <person name="Staton S.E."/>
            <person name="Cottret L."/>
            <person name="Lelandais-Briere C."/>
            <person name="Owens G.L."/>
            <person name="Carrere S."/>
            <person name="Mayjonade B."/>
            <person name="Legrand L."/>
            <person name="Gill N."/>
            <person name="Kane N.C."/>
            <person name="Bowers J.E."/>
            <person name="Hubner S."/>
            <person name="Bellec A."/>
            <person name="Berard A."/>
            <person name="Berges H."/>
            <person name="Blanchet N."/>
            <person name="Boniface M.C."/>
            <person name="Brunel D."/>
            <person name="Catrice O."/>
            <person name="Chaidir N."/>
            <person name="Claudel C."/>
            <person name="Donnadieu C."/>
            <person name="Faraut T."/>
            <person name="Fievet G."/>
            <person name="Helmstetter N."/>
            <person name="King M."/>
            <person name="Knapp S.J."/>
            <person name="Lai Z."/>
            <person name="Le Paslier M.C."/>
            <person name="Lippi Y."/>
            <person name="Lorenzon L."/>
            <person name="Mandel J.R."/>
            <person name="Marage G."/>
            <person name="Marchand G."/>
            <person name="Marquand E."/>
            <person name="Bret-Mestries E."/>
            <person name="Morien E."/>
            <person name="Nambeesan S."/>
            <person name="Nguyen T."/>
            <person name="Pegot-Espagnet P."/>
            <person name="Pouilly N."/>
            <person name="Raftis F."/>
            <person name="Sallet E."/>
            <person name="Schiex T."/>
            <person name="Thomas J."/>
            <person name="Vandecasteele C."/>
            <person name="Vares D."/>
            <person name="Vear F."/>
            <person name="Vautrin S."/>
            <person name="Crespi M."/>
            <person name="Mangin B."/>
            <person name="Burke J.M."/>
            <person name="Salse J."/>
            <person name="Munos S."/>
            <person name="Vincourt P."/>
            <person name="Rieseberg L.H."/>
            <person name="Langlade N.B."/>
        </authorList>
    </citation>
    <scope>NUCLEOTIDE SEQUENCE</scope>
    <source>
        <tissue evidence="2">Leaves</tissue>
    </source>
</reference>
<sequence>MGAPLPQSKGDLGALGDPDAKGVPKKQVEKGVRFRQKKKHEPAVIPPLVPQVAGISHTHFRRYTDYVVVSDTLEGLGVLGGGAAAGGSSVGSKPADEKKKKRKVEEKAADAGERKRPRLRTTRTTAVLQPKPAVVTGKTARERFFLV</sequence>
<proteinExistence type="predicted"/>
<dbReference type="Proteomes" id="UP000215914">
    <property type="component" value="Unassembled WGS sequence"/>
</dbReference>
<feature type="region of interest" description="Disordered" evidence="1">
    <location>
        <begin position="1"/>
        <end position="41"/>
    </location>
</feature>